<evidence type="ECO:0000259" key="9">
    <source>
        <dbReference type="PROSITE" id="PS50268"/>
    </source>
</evidence>
<dbReference type="PANTHER" id="PTHR24025:SF23">
    <property type="entry name" value="NEURAL-CADHERIN"/>
    <property type="match status" value="1"/>
</dbReference>
<evidence type="ECO:0000313" key="11">
    <source>
        <dbReference type="Proteomes" id="UP000237246"/>
    </source>
</evidence>
<keyword evidence="7" id="KW-0472">Membrane</keyword>
<keyword evidence="4 8" id="KW-0106">Calcium</keyword>
<organism evidence="10 11">
    <name type="scientific">Bambusicola thoracicus</name>
    <name type="common">Chinese bamboo-partridge</name>
    <name type="synonym">Perdix thoracica</name>
    <dbReference type="NCBI Taxonomy" id="9083"/>
    <lineage>
        <taxon>Eukaryota</taxon>
        <taxon>Metazoa</taxon>
        <taxon>Chordata</taxon>
        <taxon>Craniata</taxon>
        <taxon>Vertebrata</taxon>
        <taxon>Euteleostomi</taxon>
        <taxon>Archelosauria</taxon>
        <taxon>Archosauria</taxon>
        <taxon>Dinosauria</taxon>
        <taxon>Saurischia</taxon>
        <taxon>Theropoda</taxon>
        <taxon>Coelurosauria</taxon>
        <taxon>Aves</taxon>
        <taxon>Neognathae</taxon>
        <taxon>Galloanserae</taxon>
        <taxon>Galliformes</taxon>
        <taxon>Phasianidae</taxon>
        <taxon>Perdicinae</taxon>
        <taxon>Bambusicola</taxon>
    </lineage>
</organism>
<keyword evidence="6" id="KW-1133">Transmembrane helix</keyword>
<feature type="non-terminal residue" evidence="10">
    <location>
        <position position="1"/>
    </location>
</feature>
<dbReference type="GO" id="GO:0005886">
    <property type="term" value="C:plasma membrane"/>
    <property type="evidence" value="ECO:0007669"/>
    <property type="project" value="InterPro"/>
</dbReference>
<name>A0A2P4SXQ4_BAMTH</name>
<evidence type="ECO:0000313" key="10">
    <source>
        <dbReference type="EMBL" id="POI28900.1"/>
    </source>
</evidence>
<dbReference type="PROSITE" id="PS00232">
    <property type="entry name" value="CADHERIN_1"/>
    <property type="match status" value="1"/>
</dbReference>
<evidence type="ECO:0000256" key="6">
    <source>
        <dbReference type="ARBA" id="ARBA00022989"/>
    </source>
</evidence>
<dbReference type="PROSITE" id="PS50268">
    <property type="entry name" value="CADHERIN_2"/>
    <property type="match status" value="2"/>
</dbReference>
<feature type="domain" description="Cadherin" evidence="9">
    <location>
        <begin position="98"/>
        <end position="191"/>
    </location>
</feature>
<comment type="caution">
    <text evidence="10">The sequence shown here is derived from an EMBL/GenBank/DDBJ whole genome shotgun (WGS) entry which is preliminary data.</text>
</comment>
<dbReference type="EMBL" id="PPHD01017441">
    <property type="protein sequence ID" value="POI28900.1"/>
    <property type="molecule type" value="Genomic_DNA"/>
</dbReference>
<evidence type="ECO:0000256" key="2">
    <source>
        <dbReference type="ARBA" id="ARBA00022692"/>
    </source>
</evidence>
<keyword evidence="3" id="KW-0677">Repeat</keyword>
<dbReference type="Proteomes" id="UP000237246">
    <property type="component" value="Unassembled WGS sequence"/>
</dbReference>
<dbReference type="GO" id="GO:0005509">
    <property type="term" value="F:calcium ion binding"/>
    <property type="evidence" value="ECO:0007669"/>
    <property type="project" value="UniProtKB-UniRule"/>
</dbReference>
<evidence type="ECO:0000256" key="7">
    <source>
        <dbReference type="ARBA" id="ARBA00023136"/>
    </source>
</evidence>
<dbReference type="AlphaFoldDB" id="A0A2P4SXQ4"/>
<proteinExistence type="predicted"/>
<dbReference type="Gene3D" id="2.60.40.60">
    <property type="entry name" value="Cadherins"/>
    <property type="match status" value="2"/>
</dbReference>
<comment type="subcellular location">
    <subcellularLocation>
        <location evidence="1">Membrane</location>
    </subcellularLocation>
</comment>
<dbReference type="PANTHER" id="PTHR24025">
    <property type="entry name" value="DESMOGLEIN FAMILY MEMBER"/>
    <property type="match status" value="1"/>
</dbReference>
<dbReference type="PRINTS" id="PR00205">
    <property type="entry name" value="CADHERIN"/>
</dbReference>
<evidence type="ECO:0000256" key="8">
    <source>
        <dbReference type="PROSITE-ProRule" id="PRU00043"/>
    </source>
</evidence>
<keyword evidence="5" id="KW-0130">Cell adhesion</keyword>
<gene>
    <name evidence="10" type="ORF">CIB84_007350</name>
</gene>
<keyword evidence="2" id="KW-0812">Transmembrane</keyword>
<evidence type="ECO:0000256" key="3">
    <source>
        <dbReference type="ARBA" id="ARBA00022737"/>
    </source>
</evidence>
<dbReference type="OrthoDB" id="6252479at2759"/>
<evidence type="ECO:0000256" key="5">
    <source>
        <dbReference type="ARBA" id="ARBA00022889"/>
    </source>
</evidence>
<evidence type="ECO:0000256" key="4">
    <source>
        <dbReference type="ARBA" id="ARBA00022837"/>
    </source>
</evidence>
<evidence type="ECO:0000256" key="1">
    <source>
        <dbReference type="ARBA" id="ARBA00004370"/>
    </source>
</evidence>
<keyword evidence="11" id="KW-1185">Reference proteome</keyword>
<dbReference type="GO" id="GO:0005911">
    <property type="term" value="C:cell-cell junction"/>
    <property type="evidence" value="ECO:0007669"/>
    <property type="project" value="TreeGrafter"/>
</dbReference>
<dbReference type="InterPro" id="IPR015919">
    <property type="entry name" value="Cadherin-like_sf"/>
</dbReference>
<dbReference type="SUPFAM" id="SSF49313">
    <property type="entry name" value="Cadherin-like"/>
    <property type="match status" value="2"/>
</dbReference>
<dbReference type="InterPro" id="IPR020894">
    <property type="entry name" value="Cadherin_CS"/>
</dbReference>
<dbReference type="CDD" id="cd11304">
    <property type="entry name" value="Cadherin_repeat"/>
    <property type="match status" value="2"/>
</dbReference>
<accession>A0A2P4SXQ4</accession>
<protein>
    <recommendedName>
        <fullName evidence="9">Cadherin domain-containing protein</fullName>
    </recommendedName>
</protein>
<dbReference type="Pfam" id="PF00028">
    <property type="entry name" value="Cadherin"/>
    <property type="match status" value="1"/>
</dbReference>
<sequence length="191" mass="20892">RHSLLWYDILPGPGYEKFRINLDSRVLLIASLDRETQEVFSIKENQQPSVVYVARAADMDAGNNGALRYKISGSPSRSSTALLYITVLDKNDHSPLFEKNHYHISVRENLEEGTAILGLFASDRDDGPNGKVMHSLTGDTFGAFAIDSVTGSIVATEIDSEMGDIVLQEPLASEDFSTQLIVMASDQGTSP</sequence>
<dbReference type="InterPro" id="IPR002126">
    <property type="entry name" value="Cadherin-like_dom"/>
</dbReference>
<dbReference type="InterPro" id="IPR050971">
    <property type="entry name" value="Cadherin-domain_protein"/>
</dbReference>
<reference evidence="10 11" key="1">
    <citation type="submission" date="2018-01" db="EMBL/GenBank/DDBJ databases">
        <title>Comparison of the Chinese Bamboo Partridge and Red Junglefowl genome sequences highlights the importance of demography in genome evolution.</title>
        <authorList>
            <person name="Tiley G.P."/>
            <person name="Kimball R.T."/>
            <person name="Braun E.L."/>
            <person name="Burleigh J.G."/>
        </authorList>
    </citation>
    <scope>NUCLEOTIDE SEQUENCE [LARGE SCALE GENOMIC DNA]</scope>
    <source>
        <strain evidence="10">RTK389</strain>
        <tissue evidence="10">Blood</tissue>
    </source>
</reference>
<dbReference type="GO" id="GO:0007156">
    <property type="term" value="P:homophilic cell adhesion via plasma membrane adhesion molecules"/>
    <property type="evidence" value="ECO:0007669"/>
    <property type="project" value="InterPro"/>
</dbReference>
<feature type="domain" description="Cadherin" evidence="9">
    <location>
        <begin position="7"/>
        <end position="97"/>
    </location>
</feature>